<keyword evidence="2" id="KW-1185">Reference proteome</keyword>
<dbReference type="EMBL" id="CAEY01000787">
    <property type="status" value="NOT_ANNOTATED_CDS"/>
    <property type="molecule type" value="Genomic_DNA"/>
</dbReference>
<proteinExistence type="predicted"/>
<dbReference type="EnsemblMetazoa" id="tetur02g15435.1">
    <property type="protein sequence ID" value="tetur02g15435.1"/>
    <property type="gene ID" value="tetur02g15435"/>
</dbReference>
<evidence type="ECO:0000313" key="1">
    <source>
        <dbReference type="EnsemblMetazoa" id="tetur02g15435.1"/>
    </source>
</evidence>
<dbReference type="AlphaFoldDB" id="A0A158P4E8"/>
<name>A0A158P4E8_TETUR</name>
<sequence>MCSLRSICAYFDTQGYYINGNYHPVEVSMFGKGQIIHLNLEKTCSCEFSKEEVHSIMRNDHGLKPRKRGINDDKMANIIKFFYKSFRSFPADMVGVISKESEMILKSLKIPTVNLGDKYDASFSTIRSGRRPCYLHARKGASIKCSLNIVQDLYHYIDKIIRNQNQTV</sequence>
<protein>
    <submittedName>
        <fullName evidence="1">Uncharacterized protein</fullName>
    </submittedName>
</protein>
<accession>A0A158P4E8</accession>
<organism evidence="1 2">
    <name type="scientific">Tetranychus urticae</name>
    <name type="common">Two-spotted spider mite</name>
    <dbReference type="NCBI Taxonomy" id="32264"/>
    <lineage>
        <taxon>Eukaryota</taxon>
        <taxon>Metazoa</taxon>
        <taxon>Ecdysozoa</taxon>
        <taxon>Arthropoda</taxon>
        <taxon>Chelicerata</taxon>
        <taxon>Arachnida</taxon>
        <taxon>Acari</taxon>
        <taxon>Acariformes</taxon>
        <taxon>Trombidiformes</taxon>
        <taxon>Prostigmata</taxon>
        <taxon>Eleutherengona</taxon>
        <taxon>Raphignathae</taxon>
        <taxon>Tetranychoidea</taxon>
        <taxon>Tetranychidae</taxon>
        <taxon>Tetranychus</taxon>
    </lineage>
</organism>
<reference evidence="1" key="2">
    <citation type="submission" date="2016-04" db="UniProtKB">
        <authorList>
            <consortium name="EnsemblMetazoa"/>
        </authorList>
    </citation>
    <scope>IDENTIFICATION</scope>
</reference>
<dbReference type="Proteomes" id="UP000015104">
    <property type="component" value="Unassembled WGS sequence"/>
</dbReference>
<evidence type="ECO:0000313" key="2">
    <source>
        <dbReference type="Proteomes" id="UP000015104"/>
    </source>
</evidence>
<reference evidence="2" key="1">
    <citation type="submission" date="2011-08" db="EMBL/GenBank/DDBJ databases">
        <authorList>
            <person name="Rombauts S."/>
        </authorList>
    </citation>
    <scope>NUCLEOTIDE SEQUENCE</scope>
    <source>
        <strain evidence="2">London</strain>
    </source>
</reference>